<keyword evidence="15" id="KW-0325">Glycoprotein</keyword>
<evidence type="ECO:0000256" key="15">
    <source>
        <dbReference type="ARBA" id="ARBA00023180"/>
    </source>
</evidence>
<keyword evidence="2 19" id="KW-0728">SH3 domain</keyword>
<dbReference type="GO" id="GO:0070971">
    <property type="term" value="C:endoplasmic reticulum exit site"/>
    <property type="evidence" value="ECO:0007669"/>
    <property type="project" value="TreeGrafter"/>
</dbReference>
<feature type="compositionally biased region" description="Basic and acidic residues" evidence="21">
    <location>
        <begin position="811"/>
        <end position="827"/>
    </location>
</feature>
<dbReference type="GO" id="GO:0006887">
    <property type="term" value="P:exocytosis"/>
    <property type="evidence" value="ECO:0007669"/>
    <property type="project" value="UniProtKB-KW"/>
</dbReference>
<evidence type="ECO:0000256" key="13">
    <source>
        <dbReference type="ARBA" id="ARBA00023054"/>
    </source>
</evidence>
<feature type="compositionally biased region" description="Acidic residues" evidence="21">
    <location>
        <begin position="680"/>
        <end position="689"/>
    </location>
</feature>
<evidence type="ECO:0000256" key="12">
    <source>
        <dbReference type="ARBA" id="ARBA00022989"/>
    </source>
</evidence>
<feature type="compositionally biased region" description="Basic and acidic residues" evidence="21">
    <location>
        <begin position="511"/>
        <end position="521"/>
    </location>
</feature>
<feature type="compositionally biased region" description="Acidic residues" evidence="21">
    <location>
        <begin position="720"/>
        <end position="736"/>
    </location>
</feature>
<feature type="region of interest" description="Disordered" evidence="21">
    <location>
        <begin position="1422"/>
        <end position="1447"/>
    </location>
</feature>
<evidence type="ECO:0000256" key="2">
    <source>
        <dbReference type="ARBA" id="ARBA00022443"/>
    </source>
</evidence>
<feature type="compositionally biased region" description="Polar residues" evidence="21">
    <location>
        <begin position="1653"/>
        <end position="1670"/>
    </location>
</feature>
<dbReference type="SUPFAM" id="SSF50044">
    <property type="entry name" value="SH3-domain"/>
    <property type="match status" value="1"/>
</dbReference>
<keyword evidence="10" id="KW-0931">ER-Golgi transport</keyword>
<dbReference type="GO" id="GO:0009306">
    <property type="term" value="P:protein secretion"/>
    <property type="evidence" value="ECO:0007669"/>
    <property type="project" value="TreeGrafter"/>
</dbReference>
<keyword evidence="14" id="KW-0472">Membrane</keyword>
<keyword evidence="24" id="KW-1185">Reference proteome</keyword>
<dbReference type="GeneID" id="116558975"/>
<feature type="domain" description="SH3" evidence="23">
    <location>
        <begin position="45"/>
        <end position="107"/>
    </location>
</feature>
<dbReference type="InterPro" id="IPR001452">
    <property type="entry name" value="SH3_domain"/>
</dbReference>
<evidence type="ECO:0000256" key="21">
    <source>
        <dbReference type="SAM" id="MobiDB-lite"/>
    </source>
</evidence>
<dbReference type="InterPro" id="IPR051500">
    <property type="entry name" value="cTAGE_MIA/OTOR"/>
</dbReference>
<feature type="compositionally biased region" description="Low complexity" evidence="21">
    <location>
        <begin position="1724"/>
        <end position="1735"/>
    </location>
</feature>
<evidence type="ECO:0000256" key="8">
    <source>
        <dbReference type="ARBA" id="ARBA00022729"/>
    </source>
</evidence>
<keyword evidence="7" id="KW-0812">Transmembrane</keyword>
<reference evidence="25" key="1">
    <citation type="submission" date="2025-08" db="UniProtKB">
        <authorList>
            <consortium name="RefSeq"/>
        </authorList>
    </citation>
    <scope>IDENTIFICATION</scope>
    <source>
        <tissue evidence="25">Blood</tissue>
    </source>
</reference>
<keyword evidence="6" id="KW-0597">Phosphoprotein</keyword>
<feature type="region of interest" description="Disordered" evidence="21">
    <location>
        <begin position="862"/>
        <end position="896"/>
    </location>
</feature>
<feature type="region of interest" description="Disordered" evidence="21">
    <location>
        <begin position="238"/>
        <end position="259"/>
    </location>
</feature>
<feature type="compositionally biased region" description="Polar residues" evidence="21">
    <location>
        <begin position="496"/>
        <end position="506"/>
    </location>
</feature>
<accession>A0A6J3IRP5</accession>
<comment type="similarity">
    <text evidence="16">Belongs to the MIA/OTOR family. Tango1 subfamily.</text>
</comment>
<evidence type="ECO:0000256" key="7">
    <source>
        <dbReference type="ARBA" id="ARBA00022692"/>
    </source>
</evidence>
<evidence type="ECO:0000256" key="6">
    <source>
        <dbReference type="ARBA" id="ARBA00022553"/>
    </source>
</evidence>
<evidence type="ECO:0000256" key="17">
    <source>
        <dbReference type="ARBA" id="ARBA00068894"/>
    </source>
</evidence>
<keyword evidence="4" id="KW-0488">Methylation</keyword>
<feature type="chain" id="PRO_5026981758" description="Transport and Golgi organization protein 1 homolog" evidence="22">
    <location>
        <begin position="23"/>
        <end position="1968"/>
    </location>
</feature>
<feature type="compositionally biased region" description="Polar residues" evidence="21">
    <location>
        <begin position="246"/>
        <end position="256"/>
    </location>
</feature>
<feature type="coiled-coil region" evidence="20">
    <location>
        <begin position="1223"/>
        <end position="1257"/>
    </location>
</feature>
<feature type="compositionally biased region" description="Basic and acidic residues" evidence="21">
    <location>
        <begin position="862"/>
        <end position="888"/>
    </location>
</feature>
<evidence type="ECO:0000313" key="24">
    <source>
        <dbReference type="Proteomes" id="UP000504640"/>
    </source>
</evidence>
<organism evidence="24 25">
    <name type="scientific">Sapajus apella</name>
    <name type="common">Brown-capped capuchin</name>
    <name type="synonym">Cebus apella</name>
    <dbReference type="NCBI Taxonomy" id="9515"/>
    <lineage>
        <taxon>Eukaryota</taxon>
        <taxon>Metazoa</taxon>
        <taxon>Chordata</taxon>
        <taxon>Craniata</taxon>
        <taxon>Vertebrata</taxon>
        <taxon>Euteleostomi</taxon>
        <taxon>Mammalia</taxon>
        <taxon>Eutheria</taxon>
        <taxon>Euarchontoglires</taxon>
        <taxon>Primates</taxon>
        <taxon>Haplorrhini</taxon>
        <taxon>Platyrrhini</taxon>
        <taxon>Cebidae</taxon>
        <taxon>Cebinae</taxon>
        <taxon>Sapajus</taxon>
    </lineage>
</organism>
<evidence type="ECO:0000313" key="25">
    <source>
        <dbReference type="RefSeq" id="XP_032145201.1"/>
    </source>
</evidence>
<evidence type="ECO:0000256" key="14">
    <source>
        <dbReference type="ARBA" id="ARBA00023136"/>
    </source>
</evidence>
<dbReference type="GO" id="GO:0035459">
    <property type="term" value="P:vesicle cargo loading"/>
    <property type="evidence" value="ECO:0007669"/>
    <property type="project" value="TreeGrafter"/>
</dbReference>
<dbReference type="GO" id="GO:0005789">
    <property type="term" value="C:endoplasmic reticulum membrane"/>
    <property type="evidence" value="ECO:0007669"/>
    <property type="project" value="UniProtKB-SubCell"/>
</dbReference>
<dbReference type="CDD" id="cd11893">
    <property type="entry name" value="SH3_MIA3"/>
    <property type="match status" value="1"/>
</dbReference>
<feature type="compositionally biased region" description="Pro residues" evidence="21">
    <location>
        <begin position="1882"/>
        <end position="1898"/>
    </location>
</feature>
<evidence type="ECO:0000259" key="23">
    <source>
        <dbReference type="PROSITE" id="PS50002"/>
    </source>
</evidence>
<proteinExistence type="inferred from homology"/>
<sequence length="1968" mass="220922">MAAAPGLLFWLLVLGPPWRVPGQQDPSTGRRFSEHKLCADDECSMLMYRGEALEDFTGPDCRFVNFKKGDPVYVYYKLARGSPEVWAGSVGRLFGYFPKDLIQVVHEYTKEELQVPTDETDFVCFDGGRDDFDNYNVEELLGFLELYNSATRDSEKAVEKTSQDLEKNPELSKEREPEPEPVEANSEENDRVFSEKAKDLQEQFTAQKHHPHTNSQADHAQGEQPSFEAFEEMLQDKLKVPESENNKTSNSSQVSNEQDKIDAYKLLKKEMTLDLKTKFGSTADALVSDDETTQLVTSLEDDFDEDLDAEYYAVGKEDEENQEDFDKLPLLTFTDGEDIKTPAKSGVEKYSTDKEQNSNEEDKVELTVHPGIKNDDKNILTTWGDTIFSLVTGGEEKTDTLGLESSNSEEEKDDDALVPESKQGKLQSATDYSDPDNVDDGLLIADIPKTNNDKGPEVTTEHHIKGKGQEVQESKKGLVQDETELEDEKQEGMAVYSSTHSNNLNSVPAGEKGKEALKSAFDDEESDLKGAAIHILKGMPHEENLGEQILEGGSESESAQKAAGNEMNDRKIQQESLGTAPVTGDNHPNVSRDSVEGDPSVNGAKPHTRPVEHQHEEFKEELVLKTQNQPRFSSPDEISLPRELEEKVPILGRNLSWQQERDVAATVNKQISEKIRLSEGEAEEYSLDEEVFHHKAMQGTQEVGQTDQSDSTGEPAFLSEAEEDDYPPEELLEDENAVSAKRSKEENPGIQGRQFDVNLQVPERAVLGTTNPDPEIEESKQETSKILDSEKKHETAAKGVNTGGREPYTMVEKERPPADEKAHRPSEGSDFSDSMKTQTPELGEVFQNKDSDYLKINNPEEHLKASGLAEKPEGELSKEDHENTEKHMGTGSQGSAAADLEDDLFHWTPHTTVEPEYSDKWENLPIISSFFKEQQSLQRFQKYFNVHELESLLQEMSSKLKSAQQESLPYNVEKVLDKVFRASESQILSIAEKMLDTRVAENRDLGVKENNIFEEAAVLDDIQDLIYFVRYKHSTAEETAILVMAPPLDEGLGGAMEEMQLPHEDNVSQENTAELNVQVPEEPTHLDQPVMRDTHASEVSPKPNTEKDLDPVLGPITTEDSPMDGVEAIKQLEMVAEEPASVTPLEKAILLICSFAFYLTKLIVSTLPDDVQPGPDFYGLPWKPVLITAFLGIASVAVFFWRTILAVKSRVYQVTEQQISEKLKIIMKENTELVQKLSNYEQKIKESKKHVQETRKQNMILSDEAIKFKDKIKTLEKNNEILGDTAKNLRVMLESEREQNVKNQDLISENKKSIEKLKDVISMNASEFSEVQIALNEAKLSEEKVKSECHRVQEENARLKKKKEQLQQEIEDWSKLHAELSEQMKSFEKSQKDLEVALTHKDDNINALTNCITQLNRLECESESEGQKKGGNDSDELANGEVTGDQNEKMKNQIKQMMDVSRTQTAISVVEEDLKRLQLKLRASMSTKCNLEDQIKKLEDDRKSLQSAKDGLEDECRTLRQKVEILNELYQQKEMALQKKLSQEEYERQEREQRLSAADEKAVSAAEEVKTYKRRIEEMEDELQKTERLFKNQIATHEKKAHENWLKARAAERAIAEEKREATNLRHKLLELTQKMAMLQEEPVIVKPMPGRPNTQNPPRRGPLSQNGSFGPSPVSGGECSPPLTVEPPVRPLSATLSRREMPRSEFGSVDGPLPHPRWSAEASGKPSPSDPGSGTAAMMNNSSRGSSPTRMMDEGKQTVIQEPEVPSVPSITSSAEHPVAVNMTPKGPPPFPGVPLMSTPMGGPVPPPIRYGPPPQLCGPFGPRPIPPPFGPGMRPPLGLREFAPGKRDLPLHPREFLPGHAPFRPLGPLGPREYFIPGTRLPPPTHVPQDYPPPPASRDLLPPGSRDEPPPASQSTSQDCALFITIKDFIGFKIQVYFKRSVVRTKLPWQYAFLSQTIQKCHFFPK</sequence>
<feature type="region of interest" description="Disordered" evidence="21">
    <location>
        <begin position="676"/>
        <end position="849"/>
    </location>
</feature>
<evidence type="ECO:0000256" key="5">
    <source>
        <dbReference type="ARBA" id="ARBA00022483"/>
    </source>
</evidence>
<feature type="compositionally biased region" description="Acidic residues" evidence="21">
    <location>
        <begin position="407"/>
        <end position="417"/>
    </location>
</feature>
<feature type="compositionally biased region" description="Polar residues" evidence="21">
    <location>
        <begin position="698"/>
        <end position="712"/>
    </location>
</feature>
<feature type="compositionally biased region" description="Pro residues" evidence="21">
    <location>
        <begin position="1804"/>
        <end position="1815"/>
    </location>
</feature>
<evidence type="ECO:0000256" key="1">
    <source>
        <dbReference type="ARBA" id="ARBA00004389"/>
    </source>
</evidence>
<comment type="subcellular location">
    <subcellularLocation>
        <location evidence="1">Endoplasmic reticulum membrane</location>
        <topology evidence="1">Single-pass membrane protein</topology>
    </subcellularLocation>
</comment>
<keyword evidence="13 20" id="KW-0175">Coiled coil</keyword>
<keyword evidence="9" id="KW-0256">Endoplasmic reticulum</keyword>
<dbReference type="Pfam" id="PF07653">
    <property type="entry name" value="SH3_2"/>
    <property type="match status" value="1"/>
</dbReference>
<feature type="compositionally biased region" description="Basic and acidic residues" evidence="21">
    <location>
        <begin position="451"/>
        <end position="479"/>
    </location>
</feature>
<feature type="region of interest" description="Disordered" evidence="21">
    <location>
        <begin position="153"/>
        <end position="192"/>
    </location>
</feature>
<dbReference type="FunFam" id="2.30.30.40:FF:000162">
    <property type="entry name" value="MIA SH3 domain ER export factor 3"/>
    <property type="match status" value="1"/>
</dbReference>
<feature type="region of interest" description="Disordered" evidence="21">
    <location>
        <begin position="548"/>
        <end position="618"/>
    </location>
</feature>
<feature type="compositionally biased region" description="Polar residues" evidence="21">
    <location>
        <begin position="1739"/>
        <end position="1750"/>
    </location>
</feature>
<feature type="signal peptide" evidence="22">
    <location>
        <begin position="1"/>
        <end position="22"/>
    </location>
</feature>
<feature type="region of interest" description="Disordered" evidence="21">
    <location>
        <begin position="393"/>
        <end position="524"/>
    </location>
</feature>
<evidence type="ECO:0000256" key="3">
    <source>
        <dbReference type="ARBA" id="ARBA00022448"/>
    </source>
</evidence>
<feature type="region of interest" description="Disordered" evidence="21">
    <location>
        <begin position="1094"/>
        <end position="1117"/>
    </location>
</feature>
<feature type="coiled-coil region" evidence="20">
    <location>
        <begin position="1335"/>
        <end position="1397"/>
    </location>
</feature>
<dbReference type="SMART" id="SM00326">
    <property type="entry name" value="SH3"/>
    <property type="match status" value="1"/>
</dbReference>
<evidence type="ECO:0000256" key="20">
    <source>
        <dbReference type="SAM" id="Coils"/>
    </source>
</evidence>
<keyword evidence="5" id="KW-0268">Exocytosis</keyword>
<dbReference type="CTD" id="375056"/>
<dbReference type="PANTHER" id="PTHR23158">
    <property type="entry name" value="MELANOMA INHIBITORY ACTIVITY-RELATED"/>
    <property type="match status" value="1"/>
</dbReference>
<dbReference type="PANTHER" id="PTHR23158:SF54">
    <property type="entry name" value="TRANSPORT AND GOLGI ORGANIZATION PROTEIN 1 HOMOLOG"/>
    <property type="match status" value="1"/>
</dbReference>
<feature type="compositionally biased region" description="Basic and acidic residues" evidence="21">
    <location>
        <begin position="337"/>
        <end position="364"/>
    </location>
</feature>
<evidence type="ECO:0000256" key="16">
    <source>
        <dbReference type="ARBA" id="ARBA00061139"/>
    </source>
</evidence>
<feature type="compositionally biased region" description="Basic and acidic residues" evidence="21">
    <location>
        <begin position="153"/>
        <end position="178"/>
    </location>
</feature>
<feature type="region of interest" description="Disordered" evidence="21">
    <location>
        <begin position="1643"/>
        <end position="1815"/>
    </location>
</feature>
<evidence type="ECO:0000256" key="22">
    <source>
        <dbReference type="SAM" id="SignalP"/>
    </source>
</evidence>
<keyword evidence="12" id="KW-1133">Transmembrane helix</keyword>
<name>A0A6J3IRP5_SAPAP</name>
<gene>
    <name evidence="25" type="primary">MIA3</name>
</gene>
<feature type="compositionally biased region" description="Polar residues" evidence="21">
    <location>
        <begin position="829"/>
        <end position="840"/>
    </location>
</feature>
<feature type="region of interest" description="Disordered" evidence="21">
    <location>
        <begin position="314"/>
        <end position="364"/>
    </location>
</feature>
<dbReference type="InterPro" id="IPR036028">
    <property type="entry name" value="SH3-like_dom_sf"/>
</dbReference>
<evidence type="ECO:0000256" key="18">
    <source>
        <dbReference type="ARBA" id="ARBA00076322"/>
    </source>
</evidence>
<keyword evidence="3" id="KW-0813">Transport</keyword>
<protein>
    <recommendedName>
        <fullName evidence="17">Transport and Golgi organization protein 1 homolog</fullName>
    </recommendedName>
    <alternativeName>
        <fullName evidence="18">Melanoma inhibitory activity protein 3</fullName>
    </alternativeName>
</protein>
<dbReference type="PROSITE" id="PS50002">
    <property type="entry name" value="SH3"/>
    <property type="match status" value="1"/>
</dbReference>
<feature type="compositionally biased region" description="Basic and acidic residues" evidence="21">
    <location>
        <begin position="609"/>
        <end position="618"/>
    </location>
</feature>
<evidence type="ECO:0000256" key="11">
    <source>
        <dbReference type="ARBA" id="ARBA00022927"/>
    </source>
</evidence>
<evidence type="ECO:0000256" key="19">
    <source>
        <dbReference type="PROSITE-ProRule" id="PRU00192"/>
    </source>
</evidence>
<feature type="region of interest" description="Disordered" evidence="21">
    <location>
        <begin position="1880"/>
        <end position="1919"/>
    </location>
</feature>
<dbReference type="Gene3D" id="2.30.30.40">
    <property type="entry name" value="SH3 Domains"/>
    <property type="match status" value="1"/>
</dbReference>
<dbReference type="GO" id="GO:0006888">
    <property type="term" value="P:endoplasmic reticulum to Golgi vesicle-mediated transport"/>
    <property type="evidence" value="ECO:0007669"/>
    <property type="project" value="TreeGrafter"/>
</dbReference>
<feature type="compositionally biased region" description="Basic and acidic residues" evidence="21">
    <location>
        <begin position="777"/>
        <end position="796"/>
    </location>
</feature>
<keyword evidence="8 22" id="KW-0732">Signal</keyword>
<evidence type="ECO:0000256" key="4">
    <source>
        <dbReference type="ARBA" id="ARBA00022481"/>
    </source>
</evidence>
<dbReference type="GO" id="GO:0048731">
    <property type="term" value="P:system development"/>
    <property type="evidence" value="ECO:0007669"/>
    <property type="project" value="UniProtKB-ARBA"/>
</dbReference>
<feature type="coiled-coil region" evidence="20">
    <location>
        <begin position="1495"/>
        <end position="1642"/>
    </location>
</feature>
<evidence type="ECO:0000256" key="9">
    <source>
        <dbReference type="ARBA" id="ARBA00022824"/>
    </source>
</evidence>
<keyword evidence="11" id="KW-0653">Protein transport</keyword>
<feature type="region of interest" description="Disordered" evidence="21">
    <location>
        <begin position="204"/>
        <end position="223"/>
    </location>
</feature>
<evidence type="ECO:0000256" key="10">
    <source>
        <dbReference type="ARBA" id="ARBA00022892"/>
    </source>
</evidence>
<dbReference type="RefSeq" id="XP_032145201.1">
    <property type="nucleotide sequence ID" value="XM_032289310.1"/>
</dbReference>
<dbReference type="Proteomes" id="UP000504640">
    <property type="component" value="Unplaced"/>
</dbReference>